<dbReference type="AlphaFoldDB" id="A0AA41SXN2"/>
<reference evidence="2" key="1">
    <citation type="submission" date="2020-03" db="EMBL/GenBank/DDBJ databases">
        <title>Studies in the Genomics of Life Span.</title>
        <authorList>
            <person name="Glass D."/>
        </authorList>
    </citation>
    <scope>NUCLEOTIDE SEQUENCE</scope>
    <source>
        <strain evidence="2">SUZIE</strain>
        <tissue evidence="2">Muscle</tissue>
    </source>
</reference>
<feature type="region of interest" description="Disordered" evidence="1">
    <location>
        <begin position="1"/>
        <end position="20"/>
    </location>
</feature>
<feature type="region of interest" description="Disordered" evidence="1">
    <location>
        <begin position="127"/>
        <end position="161"/>
    </location>
</feature>
<protein>
    <submittedName>
        <fullName evidence="2">GRB2-associated-binding protein 2</fullName>
    </submittedName>
</protein>
<evidence type="ECO:0000256" key="1">
    <source>
        <dbReference type="SAM" id="MobiDB-lite"/>
    </source>
</evidence>
<evidence type="ECO:0000313" key="2">
    <source>
        <dbReference type="EMBL" id="MBZ3876960.1"/>
    </source>
</evidence>
<gene>
    <name evidence="2" type="ORF">SUZIE_140550</name>
</gene>
<dbReference type="Proteomes" id="UP001166674">
    <property type="component" value="Unassembled WGS sequence"/>
</dbReference>
<proteinExistence type="predicted"/>
<accession>A0AA41SXN2</accession>
<comment type="caution">
    <text evidence="2">The sequence shown here is derived from an EMBL/GenBank/DDBJ whole genome shotgun (WGS) entry which is preliminary data.</text>
</comment>
<sequence>MVSKSHTRGSSTGSETDSDNPYIFMVHMKTPLSAIQIPKTCTMDKNQSTVVAATPRNKAMVTPYHPHKPSHVETPPQRYPSQDPVVMKKGTSVSFSVTMLWCRDFSAVDNSHHYQAFFPETCKHSLRGTESAGPSTQSRSLEDSFHQTAESHGGYLEEAGSQDEYMSMSTLSSILLAMERAVTQILSPQTSRSSVSSEEDTYIVVD</sequence>
<evidence type="ECO:0000313" key="3">
    <source>
        <dbReference type="Proteomes" id="UP001166674"/>
    </source>
</evidence>
<organism evidence="2 3">
    <name type="scientific">Sciurus carolinensis</name>
    <name type="common">Eastern gray squirrel</name>
    <dbReference type="NCBI Taxonomy" id="30640"/>
    <lineage>
        <taxon>Eukaryota</taxon>
        <taxon>Metazoa</taxon>
        <taxon>Chordata</taxon>
        <taxon>Craniata</taxon>
        <taxon>Vertebrata</taxon>
        <taxon>Euteleostomi</taxon>
        <taxon>Mammalia</taxon>
        <taxon>Eutheria</taxon>
        <taxon>Euarchontoglires</taxon>
        <taxon>Glires</taxon>
        <taxon>Rodentia</taxon>
        <taxon>Sciuromorpha</taxon>
        <taxon>Sciuridae</taxon>
        <taxon>Sciurinae</taxon>
        <taxon>Sciurini</taxon>
        <taxon>Sciurus</taxon>
    </lineage>
</organism>
<dbReference type="EMBL" id="JAATJV010287573">
    <property type="protein sequence ID" value="MBZ3876960.1"/>
    <property type="molecule type" value="Genomic_DNA"/>
</dbReference>
<name>A0AA41SXN2_SCICA</name>
<keyword evidence="3" id="KW-1185">Reference proteome</keyword>